<dbReference type="InParanoid" id="A0A0P0W9P6"/>
<gene>
    <name evidence="1" type="ordered locus">Os04g0379966</name>
    <name evidence="1" type="ORF">OSNPB_040379966</name>
</gene>
<dbReference type="AlphaFoldDB" id="A0A0P0W9P6"/>
<dbReference type="PaxDb" id="39947-A0A0P0W9P6"/>
<sequence>MALPPPKHITALCVQGKVAAQTFSESKIKMARCLPMRWCRVSSRGRRMLQMRLHVDDNGSIFSRVACNRVSARIVSFVLSAPAVAHQQVFIVAHLLCKVELPPSLVLGKAGVAARH</sequence>
<evidence type="ECO:0000313" key="2">
    <source>
        <dbReference type="Proteomes" id="UP000059680"/>
    </source>
</evidence>
<reference evidence="2" key="1">
    <citation type="journal article" date="2005" name="Nature">
        <title>The map-based sequence of the rice genome.</title>
        <authorList>
            <consortium name="International rice genome sequencing project (IRGSP)"/>
            <person name="Matsumoto T."/>
            <person name="Wu J."/>
            <person name="Kanamori H."/>
            <person name="Katayose Y."/>
            <person name="Fujisawa M."/>
            <person name="Namiki N."/>
            <person name="Mizuno H."/>
            <person name="Yamamoto K."/>
            <person name="Antonio B.A."/>
            <person name="Baba T."/>
            <person name="Sakata K."/>
            <person name="Nagamura Y."/>
            <person name="Aoki H."/>
            <person name="Arikawa K."/>
            <person name="Arita K."/>
            <person name="Bito T."/>
            <person name="Chiden Y."/>
            <person name="Fujitsuka N."/>
            <person name="Fukunaka R."/>
            <person name="Hamada M."/>
            <person name="Harada C."/>
            <person name="Hayashi A."/>
            <person name="Hijishita S."/>
            <person name="Honda M."/>
            <person name="Hosokawa S."/>
            <person name="Ichikawa Y."/>
            <person name="Idonuma A."/>
            <person name="Iijima M."/>
            <person name="Ikeda M."/>
            <person name="Ikeno M."/>
            <person name="Ito K."/>
            <person name="Ito S."/>
            <person name="Ito T."/>
            <person name="Ito Y."/>
            <person name="Ito Y."/>
            <person name="Iwabuchi A."/>
            <person name="Kamiya K."/>
            <person name="Karasawa W."/>
            <person name="Kurita K."/>
            <person name="Katagiri S."/>
            <person name="Kikuta A."/>
            <person name="Kobayashi H."/>
            <person name="Kobayashi N."/>
            <person name="Machita K."/>
            <person name="Maehara T."/>
            <person name="Masukawa M."/>
            <person name="Mizubayashi T."/>
            <person name="Mukai Y."/>
            <person name="Nagasaki H."/>
            <person name="Nagata Y."/>
            <person name="Naito S."/>
            <person name="Nakashima M."/>
            <person name="Nakama Y."/>
            <person name="Nakamichi Y."/>
            <person name="Nakamura M."/>
            <person name="Meguro A."/>
            <person name="Negishi M."/>
            <person name="Ohta I."/>
            <person name="Ohta T."/>
            <person name="Okamoto M."/>
            <person name="Ono N."/>
            <person name="Saji S."/>
            <person name="Sakaguchi M."/>
            <person name="Sakai K."/>
            <person name="Shibata M."/>
            <person name="Shimokawa T."/>
            <person name="Song J."/>
            <person name="Takazaki Y."/>
            <person name="Terasawa K."/>
            <person name="Tsugane M."/>
            <person name="Tsuji K."/>
            <person name="Ueda S."/>
            <person name="Waki K."/>
            <person name="Yamagata H."/>
            <person name="Yamamoto M."/>
            <person name="Yamamoto S."/>
            <person name="Yamane H."/>
            <person name="Yoshiki S."/>
            <person name="Yoshihara R."/>
            <person name="Yukawa K."/>
            <person name="Zhong H."/>
            <person name="Yano M."/>
            <person name="Yuan Q."/>
            <person name="Ouyang S."/>
            <person name="Liu J."/>
            <person name="Jones K.M."/>
            <person name="Gansberger K."/>
            <person name="Moffat K."/>
            <person name="Hill J."/>
            <person name="Bera J."/>
            <person name="Fadrosh D."/>
            <person name="Jin S."/>
            <person name="Johri S."/>
            <person name="Kim M."/>
            <person name="Overton L."/>
            <person name="Reardon M."/>
            <person name="Tsitrin T."/>
            <person name="Vuong H."/>
            <person name="Weaver B."/>
            <person name="Ciecko A."/>
            <person name="Tallon L."/>
            <person name="Jackson J."/>
            <person name="Pai G."/>
            <person name="Aken S.V."/>
            <person name="Utterback T."/>
            <person name="Reidmuller S."/>
            <person name="Feldblyum T."/>
            <person name="Hsiao J."/>
            <person name="Zismann V."/>
            <person name="Iobst S."/>
            <person name="de Vazeille A.R."/>
            <person name="Buell C.R."/>
            <person name="Ying K."/>
            <person name="Li Y."/>
            <person name="Lu T."/>
            <person name="Huang Y."/>
            <person name="Zhao Q."/>
            <person name="Feng Q."/>
            <person name="Zhang L."/>
            <person name="Zhu J."/>
            <person name="Weng Q."/>
            <person name="Mu J."/>
            <person name="Lu Y."/>
            <person name="Fan D."/>
            <person name="Liu Y."/>
            <person name="Guan J."/>
            <person name="Zhang Y."/>
            <person name="Yu S."/>
            <person name="Liu X."/>
            <person name="Zhang Y."/>
            <person name="Hong G."/>
            <person name="Han B."/>
            <person name="Choisne N."/>
            <person name="Demange N."/>
            <person name="Orjeda G."/>
            <person name="Samain S."/>
            <person name="Cattolico L."/>
            <person name="Pelletier E."/>
            <person name="Couloux A."/>
            <person name="Segurens B."/>
            <person name="Wincker P."/>
            <person name="D'Hont A."/>
            <person name="Scarpelli C."/>
            <person name="Weissenbach J."/>
            <person name="Salanoubat M."/>
            <person name="Quetier F."/>
            <person name="Yu Y."/>
            <person name="Kim H.R."/>
            <person name="Rambo T."/>
            <person name="Currie J."/>
            <person name="Collura K."/>
            <person name="Luo M."/>
            <person name="Yang T."/>
            <person name="Ammiraju J.S.S."/>
            <person name="Engler F."/>
            <person name="Soderlund C."/>
            <person name="Wing R.A."/>
            <person name="Palmer L.E."/>
            <person name="de la Bastide M."/>
            <person name="Spiegel L."/>
            <person name="Nascimento L."/>
            <person name="Zutavern T."/>
            <person name="O'Shaughnessy A."/>
            <person name="Dike S."/>
            <person name="Dedhia N."/>
            <person name="Preston R."/>
            <person name="Balija V."/>
            <person name="McCombie W.R."/>
            <person name="Chow T."/>
            <person name="Chen H."/>
            <person name="Chung M."/>
            <person name="Chen C."/>
            <person name="Shaw J."/>
            <person name="Wu H."/>
            <person name="Hsiao K."/>
            <person name="Chao Y."/>
            <person name="Chu M."/>
            <person name="Cheng C."/>
            <person name="Hour A."/>
            <person name="Lee P."/>
            <person name="Lin S."/>
            <person name="Lin Y."/>
            <person name="Liou J."/>
            <person name="Liu S."/>
            <person name="Hsing Y."/>
            <person name="Raghuvanshi S."/>
            <person name="Mohanty A."/>
            <person name="Bharti A.K."/>
            <person name="Gaur A."/>
            <person name="Gupta V."/>
            <person name="Kumar D."/>
            <person name="Ravi V."/>
            <person name="Vij S."/>
            <person name="Kapur A."/>
            <person name="Khurana P."/>
            <person name="Khurana P."/>
            <person name="Khurana J.P."/>
            <person name="Tyagi A.K."/>
            <person name="Gaikwad K."/>
            <person name="Singh A."/>
            <person name="Dalal V."/>
            <person name="Srivastava S."/>
            <person name="Dixit A."/>
            <person name="Pal A.K."/>
            <person name="Ghazi I.A."/>
            <person name="Yadav M."/>
            <person name="Pandit A."/>
            <person name="Bhargava A."/>
            <person name="Sureshbabu K."/>
            <person name="Batra K."/>
            <person name="Sharma T.R."/>
            <person name="Mohapatra T."/>
            <person name="Singh N.K."/>
            <person name="Messing J."/>
            <person name="Nelson A.B."/>
            <person name="Fuks G."/>
            <person name="Kavchok S."/>
            <person name="Keizer G."/>
            <person name="Linton E."/>
            <person name="Llaca V."/>
            <person name="Song R."/>
            <person name="Tanyolac B."/>
            <person name="Young S."/>
            <person name="Ho-Il K."/>
            <person name="Hahn J.H."/>
            <person name="Sangsakoo G."/>
            <person name="Vanavichit A."/>
            <person name="de Mattos Luiz.A.T."/>
            <person name="Zimmer P.D."/>
            <person name="Malone G."/>
            <person name="Dellagostin O."/>
            <person name="de Oliveira A.C."/>
            <person name="Bevan M."/>
            <person name="Bancroft I."/>
            <person name="Minx P."/>
            <person name="Cordum H."/>
            <person name="Wilson R."/>
            <person name="Cheng Z."/>
            <person name="Jin W."/>
            <person name="Jiang J."/>
            <person name="Leong S.A."/>
            <person name="Iwama H."/>
            <person name="Gojobori T."/>
            <person name="Itoh T."/>
            <person name="Niimura Y."/>
            <person name="Fujii Y."/>
            <person name="Habara T."/>
            <person name="Sakai H."/>
            <person name="Sato Y."/>
            <person name="Wilson G."/>
            <person name="Kumar K."/>
            <person name="McCouch S."/>
            <person name="Juretic N."/>
            <person name="Hoen D."/>
            <person name="Wright S."/>
            <person name="Bruskiewich R."/>
            <person name="Bureau T."/>
            <person name="Miyao A."/>
            <person name="Hirochika H."/>
            <person name="Nishikawa T."/>
            <person name="Kadowaki K."/>
            <person name="Sugiura M."/>
            <person name="Burr B."/>
            <person name="Sasaki T."/>
        </authorList>
    </citation>
    <scope>NUCLEOTIDE SEQUENCE [LARGE SCALE GENOMIC DNA]</scope>
    <source>
        <strain evidence="2">cv. Nipponbare</strain>
    </source>
</reference>
<dbReference type="Proteomes" id="UP000059680">
    <property type="component" value="Chromosome 4"/>
</dbReference>
<keyword evidence="2" id="KW-1185">Reference proteome</keyword>
<name>A0A0P0W9P6_ORYSJ</name>
<proteinExistence type="predicted"/>
<reference evidence="1 2" key="2">
    <citation type="journal article" date="2013" name="Plant Cell Physiol.">
        <title>Rice Annotation Project Database (RAP-DB): an integrative and interactive database for rice genomics.</title>
        <authorList>
            <person name="Sakai H."/>
            <person name="Lee S.S."/>
            <person name="Tanaka T."/>
            <person name="Numa H."/>
            <person name="Kim J."/>
            <person name="Kawahara Y."/>
            <person name="Wakimoto H."/>
            <person name="Yang C.C."/>
            <person name="Iwamoto M."/>
            <person name="Abe T."/>
            <person name="Yamada Y."/>
            <person name="Muto A."/>
            <person name="Inokuchi H."/>
            <person name="Ikemura T."/>
            <person name="Matsumoto T."/>
            <person name="Sasaki T."/>
            <person name="Itoh T."/>
        </authorList>
    </citation>
    <scope>NUCLEOTIDE SEQUENCE [LARGE SCALE GENOMIC DNA]</scope>
    <source>
        <strain evidence="2">cv. Nipponbare</strain>
    </source>
</reference>
<protein>
    <submittedName>
        <fullName evidence="1">Os04g0379966 protein</fullName>
    </submittedName>
</protein>
<organism evidence="1 2">
    <name type="scientific">Oryza sativa subsp. japonica</name>
    <name type="common">Rice</name>
    <dbReference type="NCBI Taxonomy" id="39947"/>
    <lineage>
        <taxon>Eukaryota</taxon>
        <taxon>Viridiplantae</taxon>
        <taxon>Streptophyta</taxon>
        <taxon>Embryophyta</taxon>
        <taxon>Tracheophyta</taxon>
        <taxon>Spermatophyta</taxon>
        <taxon>Magnoliopsida</taxon>
        <taxon>Liliopsida</taxon>
        <taxon>Poales</taxon>
        <taxon>Poaceae</taxon>
        <taxon>BOP clade</taxon>
        <taxon>Oryzoideae</taxon>
        <taxon>Oryzeae</taxon>
        <taxon>Oryzinae</taxon>
        <taxon>Oryza</taxon>
        <taxon>Oryza sativa</taxon>
    </lineage>
</organism>
<evidence type="ECO:0000313" key="1">
    <source>
        <dbReference type="EMBL" id="BAS88882.1"/>
    </source>
</evidence>
<reference evidence="1 2" key="3">
    <citation type="journal article" date="2013" name="Rice">
        <title>Improvement of the Oryza sativa Nipponbare reference genome using next generation sequence and optical map data.</title>
        <authorList>
            <person name="Kawahara Y."/>
            <person name="de la Bastide M."/>
            <person name="Hamilton J.P."/>
            <person name="Kanamori H."/>
            <person name="McCombie W.R."/>
            <person name="Ouyang S."/>
            <person name="Schwartz D.C."/>
            <person name="Tanaka T."/>
            <person name="Wu J."/>
            <person name="Zhou S."/>
            <person name="Childs K.L."/>
            <person name="Davidson R.M."/>
            <person name="Lin H."/>
            <person name="Quesada-Ocampo L."/>
            <person name="Vaillancourt B."/>
            <person name="Sakai H."/>
            <person name="Lee S.S."/>
            <person name="Kim J."/>
            <person name="Numa H."/>
            <person name="Itoh T."/>
            <person name="Buell C.R."/>
            <person name="Matsumoto T."/>
        </authorList>
    </citation>
    <scope>NUCLEOTIDE SEQUENCE [LARGE SCALE GENOMIC DNA]</scope>
    <source>
        <strain evidence="2">cv. Nipponbare</strain>
    </source>
</reference>
<dbReference type="EMBL" id="AP014960">
    <property type="protein sequence ID" value="BAS88882.1"/>
    <property type="molecule type" value="Genomic_DNA"/>
</dbReference>
<accession>A0A0P0W9P6</accession>